<dbReference type="AlphaFoldDB" id="A0A951QFF8"/>
<evidence type="ECO:0000313" key="3">
    <source>
        <dbReference type="Proteomes" id="UP000757435"/>
    </source>
</evidence>
<dbReference type="Proteomes" id="UP000757435">
    <property type="component" value="Unassembled WGS sequence"/>
</dbReference>
<sequence>MTRIGRSLIFNSLKGYIRLKFPFVQRMTTVEFAQRLGDSKEFHPLILDTRSEEEYTVSHLAAARQFDVGSDFTAAPTLKEVSKDKPIVVYCSVGYRSAKVAQQLDQAGFSQVFNLEGGLFQWSNERRPLFHNGQPTQLVHPYNVVWGTLLEKHDRL</sequence>
<reference evidence="2" key="2">
    <citation type="journal article" date="2022" name="Microbiol. Resour. Announc.">
        <title>Metagenome Sequencing to Explore Phylogenomics of Terrestrial Cyanobacteria.</title>
        <authorList>
            <person name="Ward R.D."/>
            <person name="Stajich J.E."/>
            <person name="Johansen J.R."/>
            <person name="Huntemann M."/>
            <person name="Clum A."/>
            <person name="Foster B."/>
            <person name="Foster B."/>
            <person name="Roux S."/>
            <person name="Palaniappan K."/>
            <person name="Varghese N."/>
            <person name="Mukherjee S."/>
            <person name="Reddy T.B.K."/>
            <person name="Daum C."/>
            <person name="Copeland A."/>
            <person name="Chen I.A."/>
            <person name="Ivanova N.N."/>
            <person name="Kyrpides N.C."/>
            <person name="Shapiro N."/>
            <person name="Eloe-Fadrosh E.A."/>
            <person name="Pietrasiak N."/>
        </authorList>
    </citation>
    <scope>NUCLEOTIDE SEQUENCE</scope>
    <source>
        <strain evidence="2">UHER 2000/2452</strain>
    </source>
</reference>
<evidence type="ECO:0000259" key="1">
    <source>
        <dbReference type="PROSITE" id="PS50206"/>
    </source>
</evidence>
<dbReference type="PANTHER" id="PTHR43031">
    <property type="entry name" value="FAD-DEPENDENT OXIDOREDUCTASE"/>
    <property type="match status" value="1"/>
</dbReference>
<dbReference type="PANTHER" id="PTHR43031:SF1">
    <property type="entry name" value="PYRIDINE NUCLEOTIDE-DISULPHIDE OXIDOREDUCTASE"/>
    <property type="match status" value="1"/>
</dbReference>
<comment type="caution">
    <text evidence="2">The sequence shown here is derived from an EMBL/GenBank/DDBJ whole genome shotgun (WGS) entry which is preliminary data.</text>
</comment>
<gene>
    <name evidence="2" type="ORF">KME15_23800</name>
</gene>
<evidence type="ECO:0000313" key="2">
    <source>
        <dbReference type="EMBL" id="MBW4661705.1"/>
    </source>
</evidence>
<dbReference type="PROSITE" id="PS50206">
    <property type="entry name" value="RHODANESE_3"/>
    <property type="match status" value="1"/>
</dbReference>
<dbReference type="InterPro" id="IPR036873">
    <property type="entry name" value="Rhodanese-like_dom_sf"/>
</dbReference>
<dbReference type="Gene3D" id="3.40.250.10">
    <property type="entry name" value="Rhodanese-like domain"/>
    <property type="match status" value="1"/>
</dbReference>
<reference evidence="2" key="1">
    <citation type="submission" date="2021-05" db="EMBL/GenBank/DDBJ databases">
        <authorList>
            <person name="Pietrasiak N."/>
            <person name="Ward R."/>
            <person name="Stajich J.E."/>
            <person name="Kurbessoian T."/>
        </authorList>
    </citation>
    <scope>NUCLEOTIDE SEQUENCE</scope>
    <source>
        <strain evidence="2">UHER 2000/2452</strain>
    </source>
</reference>
<accession>A0A951QFF8</accession>
<dbReference type="InterPro" id="IPR050229">
    <property type="entry name" value="GlpE_sulfurtransferase"/>
</dbReference>
<dbReference type="Pfam" id="PF00581">
    <property type="entry name" value="Rhodanese"/>
    <property type="match status" value="1"/>
</dbReference>
<dbReference type="InterPro" id="IPR001763">
    <property type="entry name" value="Rhodanese-like_dom"/>
</dbReference>
<dbReference type="EMBL" id="JAHHHD010000043">
    <property type="protein sequence ID" value="MBW4661705.1"/>
    <property type="molecule type" value="Genomic_DNA"/>
</dbReference>
<dbReference type="SMART" id="SM00450">
    <property type="entry name" value="RHOD"/>
    <property type="match status" value="1"/>
</dbReference>
<dbReference type="SUPFAM" id="SSF52821">
    <property type="entry name" value="Rhodanese/Cell cycle control phosphatase"/>
    <property type="match status" value="1"/>
</dbReference>
<name>A0A951QFF8_9CYAN</name>
<protein>
    <submittedName>
        <fullName evidence="2">Rhodanese-like domain-containing protein</fullName>
    </submittedName>
</protein>
<proteinExistence type="predicted"/>
<dbReference type="CDD" id="cd00158">
    <property type="entry name" value="RHOD"/>
    <property type="match status" value="1"/>
</dbReference>
<organism evidence="2 3">
    <name type="scientific">Drouetiella hepatica Uher 2000/2452</name>
    <dbReference type="NCBI Taxonomy" id="904376"/>
    <lineage>
        <taxon>Bacteria</taxon>
        <taxon>Bacillati</taxon>
        <taxon>Cyanobacteriota</taxon>
        <taxon>Cyanophyceae</taxon>
        <taxon>Oculatellales</taxon>
        <taxon>Oculatellaceae</taxon>
        <taxon>Drouetiella</taxon>
    </lineage>
</organism>
<feature type="domain" description="Rhodanese" evidence="1">
    <location>
        <begin position="40"/>
        <end position="131"/>
    </location>
</feature>